<reference evidence="2" key="1">
    <citation type="submission" date="2018-05" db="EMBL/GenBank/DDBJ databases">
        <authorList>
            <person name="Lanie J.A."/>
            <person name="Ng W.-L."/>
            <person name="Kazmierczak K.M."/>
            <person name="Andrzejewski T.M."/>
            <person name="Davidsen T.M."/>
            <person name="Wayne K.J."/>
            <person name="Tettelin H."/>
            <person name="Glass J.I."/>
            <person name="Rusch D."/>
            <person name="Podicherti R."/>
            <person name="Tsui H.-C.T."/>
            <person name="Winkler M.E."/>
        </authorList>
    </citation>
    <scope>NUCLEOTIDE SEQUENCE</scope>
</reference>
<dbReference type="InterPro" id="IPR002847">
    <property type="entry name" value="F420-0_gamma-glut_ligase-dom"/>
</dbReference>
<feature type="non-terminal residue" evidence="2">
    <location>
        <position position="80"/>
    </location>
</feature>
<dbReference type="GO" id="GO:0052618">
    <property type="term" value="F:coenzyme F420-0:L-glutamate ligase activity"/>
    <property type="evidence" value="ECO:0007669"/>
    <property type="project" value="TreeGrafter"/>
</dbReference>
<dbReference type="PANTHER" id="PTHR47917">
    <property type="match status" value="1"/>
</dbReference>
<accession>A0A382UR49</accession>
<dbReference type="AlphaFoldDB" id="A0A382UR49"/>
<feature type="domain" description="Coenzyme F420:L-glutamate ligase-like" evidence="1">
    <location>
        <begin position="2"/>
        <end position="80"/>
    </location>
</feature>
<proteinExistence type="predicted"/>
<dbReference type="Pfam" id="PF01996">
    <property type="entry name" value="F420_ligase"/>
    <property type="match status" value="1"/>
</dbReference>
<dbReference type="Gene3D" id="3.90.1660.10">
    <property type="entry name" value="CofE-like domain"/>
    <property type="match status" value="1"/>
</dbReference>
<dbReference type="EMBL" id="UINC01146170">
    <property type="protein sequence ID" value="SVD36743.1"/>
    <property type="molecule type" value="Genomic_DNA"/>
</dbReference>
<protein>
    <recommendedName>
        <fullName evidence="1">Coenzyme F420:L-glutamate ligase-like domain-containing protein</fullName>
    </recommendedName>
</protein>
<evidence type="ECO:0000259" key="1">
    <source>
        <dbReference type="Pfam" id="PF01996"/>
    </source>
</evidence>
<sequence length="80" mass="8833">MVVAQKIVSKVEGQKVKILDEIEYHSLVSSQAKRVIRKRGNTIIGQTKHGFICANVGIDRSNIEDGYALLLPENPDLSAE</sequence>
<gene>
    <name evidence="2" type="ORF">METZ01_LOCUS389597</name>
</gene>
<name>A0A382UR49_9ZZZZ</name>
<dbReference type="SUPFAM" id="SSF144010">
    <property type="entry name" value="CofE-like"/>
    <property type="match status" value="1"/>
</dbReference>
<organism evidence="2">
    <name type="scientific">marine metagenome</name>
    <dbReference type="NCBI Taxonomy" id="408172"/>
    <lineage>
        <taxon>unclassified sequences</taxon>
        <taxon>metagenomes</taxon>
        <taxon>ecological metagenomes</taxon>
    </lineage>
</organism>
<dbReference type="PANTHER" id="PTHR47917:SF1">
    <property type="entry name" value="COENZYME F420:L-GLUTAMATE LIGASE"/>
    <property type="match status" value="1"/>
</dbReference>
<evidence type="ECO:0000313" key="2">
    <source>
        <dbReference type="EMBL" id="SVD36743.1"/>
    </source>
</evidence>